<keyword evidence="13" id="KW-1185">Reference proteome</keyword>
<feature type="region of interest" description="Disordered" evidence="11">
    <location>
        <begin position="368"/>
        <end position="422"/>
    </location>
</feature>
<dbReference type="HOGENOM" id="CLU_005947_3_0_1"/>
<feature type="region of interest" description="Disordered" evidence="11">
    <location>
        <begin position="289"/>
        <end position="343"/>
    </location>
</feature>
<feature type="transmembrane region" description="Helical" evidence="10">
    <location>
        <begin position="660"/>
        <end position="680"/>
    </location>
</feature>
<dbReference type="PIRSF" id="PIRSF002450">
    <property type="entry name" value="K+_transpter_TRK"/>
    <property type="match status" value="1"/>
</dbReference>
<feature type="compositionally biased region" description="Basic residues" evidence="11">
    <location>
        <begin position="202"/>
        <end position="212"/>
    </location>
</feature>
<dbReference type="PaxDb" id="214684-Q5KK04"/>
<dbReference type="InParanoid" id="Q5KK04"/>
<evidence type="ECO:0000256" key="3">
    <source>
        <dbReference type="ARBA" id="ARBA00022448"/>
    </source>
</evidence>
<gene>
    <name evidence="12" type="ordered locus">CNC04730</name>
</gene>
<dbReference type="GO" id="GO:1990573">
    <property type="term" value="P:potassium ion import across plasma membrane"/>
    <property type="evidence" value="ECO:0000318"/>
    <property type="project" value="GO_Central"/>
</dbReference>
<keyword evidence="7 10" id="KW-1133">Transmembrane helix</keyword>
<feature type="transmembrane region" description="Helical" evidence="10">
    <location>
        <begin position="34"/>
        <end position="56"/>
    </location>
</feature>
<dbReference type="VEuPathDB" id="FungiDB:CNC04730"/>
<name>Q5KK04_CRYD1</name>
<evidence type="ECO:0000256" key="2">
    <source>
        <dbReference type="ARBA" id="ARBA00009137"/>
    </source>
</evidence>
<keyword evidence="5 10" id="KW-0812">Transmembrane</keyword>
<comment type="similarity">
    <text evidence="2 10">Belongs to the TrkH potassium transport family.</text>
</comment>
<keyword evidence="4 10" id="KW-0633">Potassium transport</keyword>
<dbReference type="Gene3D" id="1.10.287.70">
    <property type="match status" value="1"/>
</dbReference>
<keyword evidence="8 10" id="KW-0406">Ion transport</keyword>
<proteinExistence type="inferred from homology"/>
<feature type="transmembrane region" description="Helical" evidence="10">
    <location>
        <begin position="63"/>
        <end position="83"/>
    </location>
</feature>
<feature type="transmembrane region" description="Helical" evidence="10">
    <location>
        <begin position="95"/>
        <end position="115"/>
    </location>
</feature>
<dbReference type="GeneID" id="3256702"/>
<dbReference type="FunCoup" id="Q5KK04">
    <property type="interactions" value="55"/>
</dbReference>
<dbReference type="Proteomes" id="UP000002149">
    <property type="component" value="Chromosome 3"/>
</dbReference>
<evidence type="ECO:0000256" key="7">
    <source>
        <dbReference type="ARBA" id="ARBA00022989"/>
    </source>
</evidence>
<feature type="transmembrane region" description="Helical" evidence="10">
    <location>
        <begin position="523"/>
        <end position="546"/>
    </location>
</feature>
<feature type="region of interest" description="Disordered" evidence="11">
    <location>
        <begin position="169"/>
        <end position="215"/>
    </location>
</feature>
<evidence type="ECO:0000256" key="9">
    <source>
        <dbReference type="ARBA" id="ARBA00023136"/>
    </source>
</evidence>
<keyword evidence="6 10" id="KW-0630">Potassium</keyword>
<evidence type="ECO:0000313" key="12">
    <source>
        <dbReference type="EMBL" id="AAW42710.2"/>
    </source>
</evidence>
<evidence type="ECO:0000256" key="1">
    <source>
        <dbReference type="ARBA" id="ARBA00004141"/>
    </source>
</evidence>
<feature type="region of interest" description="Disordered" evidence="11">
    <location>
        <begin position="245"/>
        <end position="264"/>
    </location>
</feature>
<dbReference type="GO" id="GO:0005886">
    <property type="term" value="C:plasma membrane"/>
    <property type="evidence" value="ECO:0000318"/>
    <property type="project" value="GO_Central"/>
</dbReference>
<feature type="transmembrane region" description="Helical" evidence="10">
    <location>
        <begin position="815"/>
        <end position="840"/>
    </location>
</feature>
<dbReference type="KEGG" id="cne:CNC04730"/>
<dbReference type="Pfam" id="PF02386">
    <property type="entry name" value="TrkH"/>
    <property type="match status" value="1"/>
</dbReference>
<feature type="compositionally biased region" description="Basic and acidic residues" evidence="11">
    <location>
        <begin position="368"/>
        <end position="377"/>
    </location>
</feature>
<keyword evidence="3 10" id="KW-0813">Transport</keyword>
<organism evidence="12 13">
    <name type="scientific">Cryptococcus deneoformans (strain JEC21 / ATCC MYA-565)</name>
    <name type="common">Cryptococcus neoformans var. neoformans serotype D</name>
    <dbReference type="NCBI Taxonomy" id="214684"/>
    <lineage>
        <taxon>Eukaryota</taxon>
        <taxon>Fungi</taxon>
        <taxon>Dikarya</taxon>
        <taxon>Basidiomycota</taxon>
        <taxon>Agaricomycotina</taxon>
        <taxon>Tremellomycetes</taxon>
        <taxon>Tremellales</taxon>
        <taxon>Cryptococcaceae</taxon>
        <taxon>Cryptococcus</taxon>
        <taxon>Cryptococcus neoformans species complex</taxon>
    </lineage>
</organism>
<comment type="subcellular location">
    <subcellularLocation>
        <location evidence="1">Membrane</location>
        <topology evidence="1">Multi-pass membrane protein</topology>
    </subcellularLocation>
</comment>
<protein>
    <recommendedName>
        <fullName evidence="10">Potassium transport protein</fullName>
    </recommendedName>
</protein>
<evidence type="ECO:0000256" key="8">
    <source>
        <dbReference type="ARBA" id="ARBA00023065"/>
    </source>
</evidence>
<reference evidence="12 13" key="1">
    <citation type="journal article" date="2005" name="Science">
        <title>The genome of the basidiomycetous yeast and human pathogen Cryptococcus neoformans.</title>
        <authorList>
            <person name="Loftus B.J."/>
            <person name="Fung E."/>
            <person name="Roncaglia P."/>
            <person name="Rowley D."/>
            <person name="Amedeo P."/>
            <person name="Bruno D."/>
            <person name="Vamathevan J."/>
            <person name="Miranda M."/>
            <person name="Anderson I.J."/>
            <person name="Fraser J.A."/>
            <person name="Allen J.E."/>
            <person name="Bosdet I.E."/>
            <person name="Brent M.R."/>
            <person name="Chiu R."/>
            <person name="Doering T.L."/>
            <person name="Donlin M.J."/>
            <person name="D'Souza C.A."/>
            <person name="Fox D.S."/>
            <person name="Grinberg V."/>
            <person name="Fu J."/>
            <person name="Fukushima M."/>
            <person name="Haas B.J."/>
            <person name="Huang J.C."/>
            <person name="Janbon G."/>
            <person name="Jones S.J."/>
            <person name="Koo H.L."/>
            <person name="Krzywinski M.I."/>
            <person name="Kwon-Chung J.K."/>
            <person name="Lengeler K.B."/>
            <person name="Maiti R."/>
            <person name="Marra M.A."/>
            <person name="Marra R.E."/>
            <person name="Mathewson C.A."/>
            <person name="Mitchell T.G."/>
            <person name="Pertea M."/>
            <person name="Riggs F.R."/>
            <person name="Salzberg S.L."/>
            <person name="Schein J.E."/>
            <person name="Shvartsbeyn A."/>
            <person name="Shin H."/>
            <person name="Shumway M."/>
            <person name="Specht C.A."/>
            <person name="Suh B.B."/>
            <person name="Tenney A."/>
            <person name="Utterback T.R."/>
            <person name="Wickes B.L."/>
            <person name="Wortman J.R."/>
            <person name="Wye N.H."/>
            <person name="Kronstad J.W."/>
            <person name="Lodge J.K."/>
            <person name="Heitman J."/>
            <person name="Davis R.W."/>
            <person name="Fraser C.M."/>
            <person name="Hyman R.W."/>
        </authorList>
    </citation>
    <scope>NUCLEOTIDE SEQUENCE [LARGE SCALE GENOMIC DNA]</scope>
    <source>
        <strain evidence="13">JEC21 / ATCC MYA-565</strain>
    </source>
</reference>
<evidence type="ECO:0000313" key="13">
    <source>
        <dbReference type="Proteomes" id="UP000002149"/>
    </source>
</evidence>
<dbReference type="RefSeq" id="XP_024512580.1">
    <property type="nucleotide sequence ID" value="XM_024656826.1"/>
</dbReference>
<dbReference type="PANTHER" id="PTHR31064">
    <property type="entry name" value="POTASSIUM TRANSPORT PROTEIN DDB_G0292412-RELATED"/>
    <property type="match status" value="1"/>
</dbReference>
<evidence type="ECO:0000256" key="4">
    <source>
        <dbReference type="ARBA" id="ARBA00022538"/>
    </source>
</evidence>
<keyword evidence="9 10" id="KW-0472">Membrane</keyword>
<feature type="transmembrane region" description="Helical" evidence="10">
    <location>
        <begin position="597"/>
        <end position="626"/>
    </location>
</feature>
<evidence type="ECO:0000256" key="10">
    <source>
        <dbReference type="PIRNR" id="PIRNR002450"/>
    </source>
</evidence>
<dbReference type="OrthoDB" id="9999863at2759"/>
<dbReference type="AlphaFoldDB" id="Q5KK04"/>
<dbReference type="PANTHER" id="PTHR31064:SF30">
    <property type="entry name" value="HIGH-AFFINITY POTASSIUM TRANSPORT PROTEIN-RELATED"/>
    <property type="match status" value="1"/>
</dbReference>
<accession>Q5KK04</accession>
<dbReference type="InterPro" id="IPR051143">
    <property type="entry name" value="TrkH_K-transport"/>
</dbReference>
<feature type="compositionally biased region" description="Basic and acidic residues" evidence="11">
    <location>
        <begin position="299"/>
        <end position="310"/>
    </location>
</feature>
<dbReference type="InterPro" id="IPR003445">
    <property type="entry name" value="Cat_transpt"/>
</dbReference>
<dbReference type="GO" id="GO:0030007">
    <property type="term" value="P:intracellular potassium ion homeostasis"/>
    <property type="evidence" value="ECO:0000318"/>
    <property type="project" value="GO_Central"/>
</dbReference>
<dbReference type="STRING" id="214684.Q5KK04"/>
<feature type="transmembrane region" description="Helical" evidence="10">
    <location>
        <begin position="725"/>
        <end position="742"/>
    </location>
</feature>
<dbReference type="InterPro" id="IPR015958">
    <property type="entry name" value="Trk1_fungi"/>
</dbReference>
<sequence length="932" mass="103563">MPSIRPSLSTLPSYLALPSRRTKWKALIVGSLNFYRIHLITFTVVPLITSSIMFACNTEYHISYIDCLFCCMSAMTVTGLATVDLSTLSPFQQVILFLQMIIGSLSFVSIVMILVRQYFFRQTFKHVLQERERRRTRLTKTITRVATAAPPISAIRKRFGAGFRQFDKGDTELKNGSPERSAPSSLELKAVSHSPKKPEDHHHKHWKKGHQKLRPDMIKRVQGGGVGLVNPMGWYDVERAEIATPAPTPELRSDTPLPSGKTVAADGKDLSQALEAVVVSGVAQARQSAGEAEQEVSEVENKEPKTKLSEAEAGAKVADKVSTGSNEGDRTPTPPPSPARHKIPYAGLQLTDEAFPRSKTIAFEDTIDDSHDHRERGPTTQREGGTFPRTATFRNNAVDPRLPHSATMQSNAGNFPRTYSLRPMNSRRTDAKMEGFGGFPTPLAIGKKVFGKVFPETSKSLSKTFTVPRTNTLSGRSTGGGTEGKDAPYISFSATVGRNSRFQGLTTEQMDELGGVEYRALRVLLYIVVGYVIFMPLAGFVIIAPYISAGNRYDYVFNEQPRNVGIPWFALYQSISAFTNTGMSLCDMSMLPFQRAYLMIVVMIILIFAGNTALPVFLRCTVWVIYKCVPESSRVRESLKFLLDHPRRCFVYLFPSTQTWVLALVMLTLTLIDWVSFLVLDLGTEAIMSLPIGTRIAAGFLQSAAVRAAGFSIVPLGDLAPAVKVLYVVMMYISVYPIALSVRSTNVYEEKSLGLFGDEVEEDDLSEEGSGAHAVAKYIGWHARRQLAFDIWWLAFALWLVCIIERGHIDNDQEWFSIFNIIFELVSAYATVGLSLGVPYDNYSFCGGFRKLSKLVVIIVMLRGRHRGLPVAIDRAVMLPKDFTTAEETAFEEERSRRASRMGSMFNEDVFDMRRGSYGGDVPNYRASDPAS</sequence>
<dbReference type="EMBL" id="AE017343">
    <property type="protein sequence ID" value="AAW42710.2"/>
    <property type="molecule type" value="Genomic_DNA"/>
</dbReference>
<dbReference type="eggNOG" id="KOG1341">
    <property type="taxonomic scope" value="Eukaryota"/>
</dbReference>
<evidence type="ECO:0000256" key="11">
    <source>
        <dbReference type="SAM" id="MobiDB-lite"/>
    </source>
</evidence>
<evidence type="ECO:0000256" key="6">
    <source>
        <dbReference type="ARBA" id="ARBA00022958"/>
    </source>
</evidence>
<dbReference type="InterPro" id="IPR004773">
    <property type="entry name" value="K/Na_transp_Trk1/HKT1"/>
</dbReference>
<dbReference type="GO" id="GO:0140107">
    <property type="term" value="F:high-affinity potassium ion transmembrane transporter activity"/>
    <property type="evidence" value="ECO:0000318"/>
    <property type="project" value="GO_Central"/>
</dbReference>
<dbReference type="NCBIfam" id="TIGR00934">
    <property type="entry name" value="2a38euk"/>
    <property type="match status" value="1"/>
</dbReference>
<feature type="transmembrane region" description="Helical" evidence="10">
    <location>
        <begin position="787"/>
        <end position="809"/>
    </location>
</feature>
<evidence type="ECO:0000256" key="5">
    <source>
        <dbReference type="ARBA" id="ARBA00022692"/>
    </source>
</evidence>